<evidence type="ECO:0000313" key="1">
    <source>
        <dbReference type="EMBL" id="KTB45496.1"/>
    </source>
</evidence>
<name>A0A0W0GAC4_MONRR</name>
<gene>
    <name evidence="1" type="ORF">WG66_1927</name>
</gene>
<protein>
    <submittedName>
        <fullName evidence="1">Uncharacterized protein</fullName>
    </submittedName>
</protein>
<proteinExistence type="predicted"/>
<sequence length="14" mass="1565">MSQDSITPCKDIQV</sequence>
<accession>A0A0W0GAC4</accession>
<dbReference type="Proteomes" id="UP000054988">
    <property type="component" value="Unassembled WGS sequence"/>
</dbReference>
<evidence type="ECO:0000313" key="2">
    <source>
        <dbReference type="Proteomes" id="UP000054988"/>
    </source>
</evidence>
<reference evidence="1 2" key="1">
    <citation type="submission" date="2015-12" db="EMBL/GenBank/DDBJ databases">
        <title>Draft genome sequence of Moniliophthora roreri, the causal agent of frosty pod rot of cacao.</title>
        <authorList>
            <person name="Aime M.C."/>
            <person name="Diaz-Valderrama J.R."/>
            <person name="Kijpornyongpan T."/>
            <person name="Phillips-Mora W."/>
        </authorList>
    </citation>
    <scope>NUCLEOTIDE SEQUENCE [LARGE SCALE GENOMIC DNA]</scope>
    <source>
        <strain evidence="1 2">MCA 2952</strain>
    </source>
</reference>
<comment type="caution">
    <text evidence="1">The sequence shown here is derived from an EMBL/GenBank/DDBJ whole genome shotgun (WGS) entry which is preliminary data.</text>
</comment>
<organism evidence="1 2">
    <name type="scientific">Moniliophthora roreri</name>
    <name type="common">Frosty pod rot fungus</name>
    <name type="synonym">Monilia roreri</name>
    <dbReference type="NCBI Taxonomy" id="221103"/>
    <lineage>
        <taxon>Eukaryota</taxon>
        <taxon>Fungi</taxon>
        <taxon>Dikarya</taxon>
        <taxon>Basidiomycota</taxon>
        <taxon>Agaricomycotina</taxon>
        <taxon>Agaricomycetes</taxon>
        <taxon>Agaricomycetidae</taxon>
        <taxon>Agaricales</taxon>
        <taxon>Marasmiineae</taxon>
        <taxon>Marasmiaceae</taxon>
        <taxon>Moniliophthora</taxon>
    </lineage>
</organism>
<dbReference type="EMBL" id="LATX01000677">
    <property type="protein sequence ID" value="KTB45496.1"/>
    <property type="molecule type" value="Genomic_DNA"/>
</dbReference>